<dbReference type="AlphaFoldDB" id="A0A428SDT8"/>
<organism evidence="2 3">
    <name type="scientific">Fusarium oligoseptatum</name>
    <dbReference type="NCBI Taxonomy" id="2604345"/>
    <lineage>
        <taxon>Eukaryota</taxon>
        <taxon>Fungi</taxon>
        <taxon>Dikarya</taxon>
        <taxon>Ascomycota</taxon>
        <taxon>Pezizomycotina</taxon>
        <taxon>Sordariomycetes</taxon>
        <taxon>Hypocreomycetidae</taxon>
        <taxon>Hypocreales</taxon>
        <taxon>Nectriaceae</taxon>
        <taxon>Fusarium</taxon>
        <taxon>Fusarium solani species complex</taxon>
    </lineage>
</organism>
<gene>
    <name evidence="2" type="ORF">CEP52_015382</name>
</gene>
<dbReference type="Proteomes" id="UP000287144">
    <property type="component" value="Unassembled WGS sequence"/>
</dbReference>
<protein>
    <submittedName>
        <fullName evidence="2">Uncharacterized protein</fullName>
    </submittedName>
</protein>
<dbReference type="EMBL" id="NKCK01000270">
    <property type="protein sequence ID" value="RSL87904.1"/>
    <property type="molecule type" value="Genomic_DNA"/>
</dbReference>
<evidence type="ECO:0000256" key="1">
    <source>
        <dbReference type="SAM" id="MobiDB-lite"/>
    </source>
</evidence>
<feature type="compositionally biased region" description="Polar residues" evidence="1">
    <location>
        <begin position="378"/>
        <end position="393"/>
    </location>
</feature>
<evidence type="ECO:0000313" key="3">
    <source>
        <dbReference type="Proteomes" id="UP000287144"/>
    </source>
</evidence>
<feature type="region of interest" description="Disordered" evidence="1">
    <location>
        <begin position="354"/>
        <end position="406"/>
    </location>
</feature>
<feature type="compositionally biased region" description="Basic and acidic residues" evidence="1">
    <location>
        <begin position="354"/>
        <end position="373"/>
    </location>
</feature>
<name>A0A428SDT8_9HYPO</name>
<reference evidence="2 3" key="1">
    <citation type="submission" date="2017-06" db="EMBL/GenBank/DDBJ databases">
        <title>Comparative genomic analysis of Ambrosia Fusariam Clade fungi.</title>
        <authorList>
            <person name="Stajich J.E."/>
            <person name="Carrillo J."/>
            <person name="Kijimoto T."/>
            <person name="Eskalen A."/>
            <person name="O'Donnell K."/>
            <person name="Kasson M."/>
        </authorList>
    </citation>
    <scope>NUCLEOTIDE SEQUENCE [LARGE SCALE GENOMIC DNA]</scope>
    <source>
        <strain evidence="2 3">NRRL62579</strain>
    </source>
</reference>
<dbReference type="STRING" id="1325735.A0A428SDT8"/>
<sequence>MTHFAIHVCDILPPSLEAMSIAARGKTILHNASMAIGAANMANLQGSYTSHQSTSMQAWVPDPRHRLDALKYAGKALSLARKDQIIGVDVLVSVHLLLSFVELELGTFDGLHRYLSSLDDLIYKTKDQLLGYEKGQDLLVAAVHARTTQRYIVGPWSTSTTLSERERFWVGLERQVLSNSASFQKAGSDAYLVIQRVRLIITMQHHRMSPNPVTEDLIKQLSPHIAPDFAEQESELDLAEAYRQSITEIRHLSGLSSGGGPPSDSLSQLGHSVECEPMQFESHERAMHAADYAFFQILCDENLVRNFAPLPESFILQTDGPATNGQASHWLQILIRIARGLDIAKCAHRNIYKRDGSSGRDSRQDTCPREWLGRRHFSNPSSTTYDTGSPGSTKTREGDSIGIDND</sequence>
<comment type="caution">
    <text evidence="2">The sequence shown here is derived from an EMBL/GenBank/DDBJ whole genome shotgun (WGS) entry which is preliminary data.</text>
</comment>
<proteinExistence type="predicted"/>
<keyword evidence="3" id="KW-1185">Reference proteome</keyword>
<evidence type="ECO:0000313" key="2">
    <source>
        <dbReference type="EMBL" id="RSL87904.1"/>
    </source>
</evidence>
<accession>A0A428SDT8</accession>